<comment type="caution">
    <text evidence="5">The sequence shown here is derived from an EMBL/GenBank/DDBJ whole genome shotgun (WGS) entry which is preliminary data.</text>
</comment>
<dbReference type="OrthoDB" id="996955at2759"/>
<comment type="subcellular location">
    <subcellularLocation>
        <location evidence="1">Membrane</location>
    </subcellularLocation>
</comment>
<keyword evidence="4" id="KW-0812">Transmembrane</keyword>
<keyword evidence="2 4" id="KW-0472">Membrane</keyword>
<proteinExistence type="predicted"/>
<dbReference type="PANTHER" id="PTHR31234:SF68">
    <property type="entry name" value="EXPRESSED PROTEIN"/>
    <property type="match status" value="1"/>
</dbReference>
<reference evidence="5" key="2">
    <citation type="journal article" date="2022" name="Hortic Res">
        <title>The genome of Dioscorea zingiberensis sheds light on the biosynthesis, origin and evolution of the medicinally important diosgenin saponins.</title>
        <authorList>
            <person name="Li Y."/>
            <person name="Tan C."/>
            <person name="Li Z."/>
            <person name="Guo J."/>
            <person name="Li S."/>
            <person name="Chen X."/>
            <person name="Wang C."/>
            <person name="Dai X."/>
            <person name="Yang H."/>
            <person name="Song W."/>
            <person name="Hou L."/>
            <person name="Xu J."/>
            <person name="Tong Z."/>
            <person name="Xu A."/>
            <person name="Yuan X."/>
            <person name="Wang W."/>
            <person name="Yang Q."/>
            <person name="Chen L."/>
            <person name="Sun Z."/>
            <person name="Wang K."/>
            <person name="Pan B."/>
            <person name="Chen J."/>
            <person name="Bao Y."/>
            <person name="Liu F."/>
            <person name="Qi X."/>
            <person name="Gang D.R."/>
            <person name="Wen J."/>
            <person name="Li J."/>
        </authorList>
    </citation>
    <scope>NUCLEOTIDE SEQUENCE</scope>
    <source>
        <strain evidence="5">Dzin_1.0</strain>
    </source>
</reference>
<evidence type="ECO:0000313" key="5">
    <source>
        <dbReference type="EMBL" id="KAJ0987359.1"/>
    </source>
</evidence>
<evidence type="ECO:0000313" key="6">
    <source>
        <dbReference type="Proteomes" id="UP001085076"/>
    </source>
</evidence>
<feature type="transmembrane region" description="Helical" evidence="4">
    <location>
        <begin position="82"/>
        <end position="108"/>
    </location>
</feature>
<evidence type="ECO:0000256" key="2">
    <source>
        <dbReference type="ARBA" id="ARBA00023136"/>
    </source>
</evidence>
<dbReference type="AlphaFoldDB" id="A0A9D5D9J3"/>
<dbReference type="Proteomes" id="UP001085076">
    <property type="component" value="Miscellaneous, Linkage group lg01"/>
</dbReference>
<protein>
    <recommendedName>
        <fullName evidence="7">Late embryogenesis abundant protein LEA-2 subgroup domain-containing protein</fullName>
    </recommendedName>
</protein>
<organism evidence="5 6">
    <name type="scientific">Dioscorea zingiberensis</name>
    <dbReference type="NCBI Taxonomy" id="325984"/>
    <lineage>
        <taxon>Eukaryota</taxon>
        <taxon>Viridiplantae</taxon>
        <taxon>Streptophyta</taxon>
        <taxon>Embryophyta</taxon>
        <taxon>Tracheophyta</taxon>
        <taxon>Spermatophyta</taxon>
        <taxon>Magnoliopsida</taxon>
        <taxon>Liliopsida</taxon>
        <taxon>Dioscoreales</taxon>
        <taxon>Dioscoreaceae</taxon>
        <taxon>Dioscorea</taxon>
    </lineage>
</organism>
<gene>
    <name evidence="5" type="ORF">J5N97_005715</name>
</gene>
<reference evidence="5" key="1">
    <citation type="submission" date="2021-03" db="EMBL/GenBank/DDBJ databases">
        <authorList>
            <person name="Li Z."/>
            <person name="Yang C."/>
        </authorList>
    </citation>
    <scope>NUCLEOTIDE SEQUENCE</scope>
    <source>
        <strain evidence="5">Dzin_1.0</strain>
        <tissue evidence="5">Leaf</tissue>
    </source>
</reference>
<dbReference type="PANTHER" id="PTHR31234">
    <property type="entry name" value="LATE EMBRYOGENESIS ABUNDANT (LEA) HYDROXYPROLINE-RICH GLYCOPROTEIN FAMILY"/>
    <property type="match status" value="1"/>
</dbReference>
<feature type="region of interest" description="Disordered" evidence="3">
    <location>
        <begin position="1"/>
        <end position="37"/>
    </location>
</feature>
<accession>A0A9D5D9J3</accession>
<evidence type="ECO:0000256" key="3">
    <source>
        <dbReference type="SAM" id="MobiDB-lite"/>
    </source>
</evidence>
<evidence type="ECO:0000256" key="4">
    <source>
        <dbReference type="SAM" id="Phobius"/>
    </source>
</evidence>
<name>A0A9D5D9J3_9LILI</name>
<keyword evidence="4" id="KW-1133">Transmembrane helix</keyword>
<evidence type="ECO:0008006" key="7">
    <source>
        <dbReference type="Google" id="ProtNLM"/>
    </source>
</evidence>
<keyword evidence="6" id="KW-1185">Reference proteome</keyword>
<sequence length="263" mass="29205">MAEWVPPTASASTNLPPLPPPSNPSISTKPLSEPEPPLRSETYIVQVPKEQIYRVPPPENAYLAEQYKNNHNRRRKIPCLTYLPWLLAIVFAIGVIIGMIVLVFYLVVRPGVPKFSIQGFAAKNLNHGSRSKKPEYNITVKAMNPSAGMDYIYGRGGKAIMYHKGVVIASGEPPNFYQGSHNETSFGLVLRGSSNVLPKEIQRSLKGSNHIVPLSFSVNYVVKTKIGMIKSSKSMSIHCDFRVTKFDKRPRVVSQECSVKLGQ</sequence>
<evidence type="ECO:0000256" key="1">
    <source>
        <dbReference type="ARBA" id="ARBA00004370"/>
    </source>
</evidence>
<dbReference type="GO" id="GO:0098542">
    <property type="term" value="P:defense response to other organism"/>
    <property type="evidence" value="ECO:0007669"/>
    <property type="project" value="InterPro"/>
</dbReference>
<dbReference type="InterPro" id="IPR044839">
    <property type="entry name" value="NDR1-like"/>
</dbReference>
<dbReference type="GO" id="GO:0005886">
    <property type="term" value="C:plasma membrane"/>
    <property type="evidence" value="ECO:0007669"/>
    <property type="project" value="TreeGrafter"/>
</dbReference>
<dbReference type="EMBL" id="JAGGNH010000001">
    <property type="protein sequence ID" value="KAJ0987359.1"/>
    <property type="molecule type" value="Genomic_DNA"/>
</dbReference>